<proteinExistence type="predicted"/>
<organism evidence="3 4">
    <name type="scientific">Clostridium beijerinckii</name>
    <name type="common">Clostridium MP</name>
    <dbReference type="NCBI Taxonomy" id="1520"/>
    <lineage>
        <taxon>Bacteria</taxon>
        <taxon>Bacillati</taxon>
        <taxon>Bacillota</taxon>
        <taxon>Clostridia</taxon>
        <taxon>Eubacteriales</taxon>
        <taxon>Clostridiaceae</taxon>
        <taxon>Clostridium</taxon>
    </lineage>
</organism>
<reference evidence="4" key="1">
    <citation type="submission" date="2014-12" db="EMBL/GenBank/DDBJ databases">
        <title>Genome sequence of Clostridium beijerinckii strain 59B.</title>
        <authorList>
            <person name="Little G.T."/>
            <person name="Minton N.P."/>
        </authorList>
    </citation>
    <scope>NUCLEOTIDE SEQUENCE [LARGE SCALE GENOMIC DNA]</scope>
    <source>
        <strain evidence="4">59B</strain>
    </source>
</reference>
<dbReference type="Gene3D" id="3.40.190.10">
    <property type="entry name" value="Periplasmic binding protein-like II"/>
    <property type="match status" value="2"/>
</dbReference>
<dbReference type="EMBL" id="CP010086">
    <property type="protein sequence ID" value="AJG99139.1"/>
    <property type="molecule type" value="Genomic_DNA"/>
</dbReference>
<sequence>MKKLSKKVLILITIINFFGMIFEGSAGRYDSRAIVTNVSEQKDRLRLIKEKGEITVTSPQNDVSYFYIDPSMKKIEGTEADIITEIGSRLGISKIETRNSPFVNLLDKLNTDDSIDIASGGIFITTEREKIVAFTQPIYKATEAVVVPTFSNINFKSDLKNAVVGVEKGTVYESMGERWKNDKIIKDITIFENSTELLDAIYKRKIDAGLVDSVIVKYSLLKNKNIPLRILKDYTPELSGNVAIAVRKNDKTLLNALNEKIKEMKADGTLYAILVENGLDKNNMISN</sequence>
<dbReference type="AlphaFoldDB" id="A0A0B5QA83"/>
<dbReference type="SMART" id="SM00062">
    <property type="entry name" value="PBPb"/>
    <property type="match status" value="1"/>
</dbReference>
<dbReference type="Proteomes" id="UP000031866">
    <property type="component" value="Chromosome"/>
</dbReference>
<gene>
    <name evidence="3" type="ORF">LF65_02564</name>
</gene>
<protein>
    <submittedName>
        <fullName evidence="3">ABC transporter substrate-binding protein</fullName>
    </submittedName>
</protein>
<dbReference type="CDD" id="cd13530">
    <property type="entry name" value="PBP2_peptides_like"/>
    <property type="match status" value="1"/>
</dbReference>
<dbReference type="InterPro" id="IPR001638">
    <property type="entry name" value="Solute-binding_3/MltF_N"/>
</dbReference>
<evidence type="ECO:0000256" key="1">
    <source>
        <dbReference type="ARBA" id="ARBA00022729"/>
    </source>
</evidence>
<dbReference type="KEGG" id="cbei:LF65_02564"/>
<dbReference type="SUPFAM" id="SSF53850">
    <property type="entry name" value="Periplasmic binding protein-like II"/>
    <property type="match status" value="1"/>
</dbReference>
<evidence type="ECO:0000313" key="4">
    <source>
        <dbReference type="Proteomes" id="UP000031866"/>
    </source>
</evidence>
<dbReference type="PANTHER" id="PTHR35936">
    <property type="entry name" value="MEMBRANE-BOUND LYTIC MUREIN TRANSGLYCOSYLASE F"/>
    <property type="match status" value="1"/>
</dbReference>
<dbReference type="PANTHER" id="PTHR35936:SF17">
    <property type="entry name" value="ARGININE-BINDING EXTRACELLULAR PROTEIN ARTP"/>
    <property type="match status" value="1"/>
</dbReference>
<feature type="domain" description="Solute-binding protein family 3/N-terminal" evidence="2">
    <location>
        <begin position="53"/>
        <end position="281"/>
    </location>
</feature>
<name>A0A0B5QA83_CLOBE</name>
<dbReference type="RefSeq" id="WP_041896435.1">
    <property type="nucleotide sequence ID" value="NZ_CP010086.2"/>
</dbReference>
<dbReference type="OrthoDB" id="115856at2"/>
<keyword evidence="1" id="KW-0732">Signal</keyword>
<dbReference type="STRING" id="1520.LF65_02564"/>
<dbReference type="Pfam" id="PF00497">
    <property type="entry name" value="SBP_bac_3"/>
    <property type="match status" value="1"/>
</dbReference>
<accession>A0A0B5QA83</accession>
<evidence type="ECO:0000259" key="2">
    <source>
        <dbReference type="SMART" id="SM00062"/>
    </source>
</evidence>
<evidence type="ECO:0000313" key="3">
    <source>
        <dbReference type="EMBL" id="AJG99139.1"/>
    </source>
</evidence>